<dbReference type="EMBL" id="MNLH01000002">
    <property type="protein sequence ID" value="PNS43529.1"/>
    <property type="molecule type" value="Genomic_DNA"/>
</dbReference>
<dbReference type="AlphaFoldDB" id="A0A2K1SVH5"/>
<evidence type="ECO:0000313" key="2">
    <source>
        <dbReference type="EMBL" id="PNS43529.1"/>
    </source>
</evidence>
<feature type="transmembrane region" description="Helical" evidence="1">
    <location>
        <begin position="114"/>
        <end position="131"/>
    </location>
</feature>
<gene>
    <name evidence="2" type="ORF">BFS05_02890</name>
</gene>
<sequence>MDNTTTTQKPVTAFATIAVTQIFSVAVMFIAAILPFSTLKASMLVCALILLVFFTLWPLKGGKSDRTIAFVAGISSLWCAALSLRGLLPNSVIDNNDSVSMSQFIAAMKPYEKWAVSFALILVAATFVSFARQMLREKRTNLVRNISHTLTASVATAALPGWLFLPSIIRFMPSLRNVYGGCAVAVICISLIIVFSGMAHLWNKNAQYDAKCIKPEIGMALLPVMLSGMLIYAAGLGMLLVA</sequence>
<protein>
    <submittedName>
        <fullName evidence="2">Beta-carotene 15,15'-monooxygenase</fullName>
    </submittedName>
</protein>
<proteinExistence type="predicted"/>
<feature type="transmembrane region" description="Helical" evidence="1">
    <location>
        <begin position="41"/>
        <end position="59"/>
    </location>
</feature>
<comment type="caution">
    <text evidence="2">The sequence shown here is derived from an EMBL/GenBank/DDBJ whole genome shotgun (WGS) entry which is preliminary data.</text>
</comment>
<feature type="transmembrane region" description="Helical" evidence="1">
    <location>
        <begin position="68"/>
        <end position="88"/>
    </location>
</feature>
<evidence type="ECO:0000256" key="1">
    <source>
        <dbReference type="SAM" id="Phobius"/>
    </source>
</evidence>
<keyword evidence="1" id="KW-0812">Transmembrane</keyword>
<evidence type="ECO:0000313" key="3">
    <source>
        <dbReference type="Proteomes" id="UP000236146"/>
    </source>
</evidence>
<dbReference type="Proteomes" id="UP000236146">
    <property type="component" value="Unassembled WGS sequence"/>
</dbReference>
<feature type="transmembrane region" description="Helical" evidence="1">
    <location>
        <begin position="178"/>
        <end position="199"/>
    </location>
</feature>
<keyword evidence="1" id="KW-1133">Transmembrane helix</keyword>
<keyword evidence="2" id="KW-0560">Oxidoreductase</keyword>
<feature type="transmembrane region" description="Helical" evidence="1">
    <location>
        <begin position="220"/>
        <end position="241"/>
    </location>
</feature>
<name>A0A2K1SVH5_GARVA</name>
<keyword evidence="2" id="KW-0503">Monooxygenase</keyword>
<dbReference type="GO" id="GO:0004497">
    <property type="term" value="F:monooxygenase activity"/>
    <property type="evidence" value="ECO:0007669"/>
    <property type="project" value="UniProtKB-KW"/>
</dbReference>
<dbReference type="OrthoDB" id="3238956at2"/>
<keyword evidence="1" id="KW-0472">Membrane</keyword>
<organism evidence="2 3">
    <name type="scientific">Gardnerella vaginalis</name>
    <dbReference type="NCBI Taxonomy" id="2702"/>
    <lineage>
        <taxon>Bacteria</taxon>
        <taxon>Bacillati</taxon>
        <taxon>Actinomycetota</taxon>
        <taxon>Actinomycetes</taxon>
        <taxon>Bifidobacteriales</taxon>
        <taxon>Bifidobacteriaceae</taxon>
        <taxon>Gardnerella</taxon>
    </lineage>
</organism>
<accession>A0A2K1SVH5</accession>
<dbReference type="RefSeq" id="WP_103084510.1">
    <property type="nucleotide sequence ID" value="NZ_JBLLPE010000002.1"/>
</dbReference>
<feature type="transmembrane region" description="Helical" evidence="1">
    <location>
        <begin position="12"/>
        <end position="35"/>
    </location>
</feature>
<reference evidence="2 3" key="1">
    <citation type="submission" date="2016-10" db="EMBL/GenBank/DDBJ databases">
        <authorList>
            <person name="Varghese N."/>
        </authorList>
    </citation>
    <scope>NUCLEOTIDE SEQUENCE [LARGE SCALE GENOMIC DNA]</scope>
    <source>
        <strain evidence="2 3">KA00225</strain>
    </source>
</reference>